<protein>
    <submittedName>
        <fullName evidence="2">Alternate signal-mediated exported protein</fullName>
    </submittedName>
</protein>
<dbReference type="OrthoDB" id="5118624at2"/>
<evidence type="ECO:0000256" key="1">
    <source>
        <dbReference type="SAM" id="SignalP"/>
    </source>
</evidence>
<evidence type="ECO:0000313" key="2">
    <source>
        <dbReference type="EMBL" id="RZU67072.1"/>
    </source>
</evidence>
<evidence type="ECO:0000313" key="3">
    <source>
        <dbReference type="Proteomes" id="UP000291483"/>
    </source>
</evidence>
<dbReference type="EMBL" id="SHLC01000001">
    <property type="protein sequence ID" value="RZU67072.1"/>
    <property type="molecule type" value="Genomic_DNA"/>
</dbReference>
<organism evidence="2 3">
    <name type="scientific">Microterricola gilva</name>
    <dbReference type="NCBI Taxonomy" id="393267"/>
    <lineage>
        <taxon>Bacteria</taxon>
        <taxon>Bacillati</taxon>
        <taxon>Actinomycetota</taxon>
        <taxon>Actinomycetes</taxon>
        <taxon>Micrococcales</taxon>
        <taxon>Microbacteriaceae</taxon>
        <taxon>Microterricola</taxon>
    </lineage>
</organism>
<feature type="signal peptide" evidence="1">
    <location>
        <begin position="1"/>
        <end position="26"/>
    </location>
</feature>
<proteinExistence type="predicted"/>
<dbReference type="AlphaFoldDB" id="A0A4Q8AQQ4"/>
<gene>
    <name evidence="2" type="ORF">EV379_3449</name>
</gene>
<name>A0A4Q8AQQ4_9MICO</name>
<keyword evidence="1" id="KW-0732">Signal</keyword>
<reference evidence="2 3" key="1">
    <citation type="submission" date="2019-02" db="EMBL/GenBank/DDBJ databases">
        <title>Sequencing the genomes of 1000 actinobacteria strains.</title>
        <authorList>
            <person name="Klenk H.-P."/>
        </authorList>
    </citation>
    <scope>NUCLEOTIDE SEQUENCE [LARGE SCALE GENOMIC DNA]</scope>
    <source>
        <strain evidence="2 3">DSM 18319</strain>
    </source>
</reference>
<feature type="chain" id="PRO_5020631386" evidence="1">
    <location>
        <begin position="27"/>
        <end position="214"/>
    </location>
</feature>
<sequence length="214" mass="21358">MKTSLSLAVVAGLAAVLLLSAPGSMAFLTDATPGPATIIQSGNLSMSVSAPTAVANEVYGTVPAGTVVRKNGAINTPGIVPGIQRQSYTYTITNTGSARATAKLSASLAFSALVEPRYSQLRSALQVAVSIDGQPEVIVVAAGSMPATAGTVEVPAQPLVFAPGVAHTVAVRFSIPATSGTSFATLGGRSAAATASSLFTLTPTFTLTQVPVTP</sequence>
<dbReference type="Proteomes" id="UP000291483">
    <property type="component" value="Unassembled WGS sequence"/>
</dbReference>
<keyword evidence="3" id="KW-1185">Reference proteome</keyword>
<accession>A0A4Q8AQQ4</accession>
<comment type="caution">
    <text evidence="2">The sequence shown here is derived from an EMBL/GenBank/DDBJ whole genome shotgun (WGS) entry which is preliminary data.</text>
</comment>
<dbReference type="RefSeq" id="WP_130507169.1">
    <property type="nucleotide sequence ID" value="NZ_SHLC01000001.1"/>
</dbReference>